<reference evidence="10 11" key="1">
    <citation type="submission" date="2020-01" db="EMBL/GenBank/DDBJ databases">
        <authorList>
            <person name="Kim M.K."/>
        </authorList>
    </citation>
    <scope>NUCLEOTIDE SEQUENCE [LARGE SCALE GENOMIC DNA]</scope>
    <source>
        <strain evidence="10 11">BT213</strain>
    </source>
</reference>
<keyword evidence="11" id="KW-1185">Reference proteome</keyword>
<comment type="caution">
    <text evidence="10">The sequence shown here is derived from an EMBL/GenBank/DDBJ whole genome shotgun (WGS) entry which is preliminary data.</text>
</comment>
<evidence type="ECO:0000256" key="2">
    <source>
        <dbReference type="ARBA" id="ARBA00022500"/>
    </source>
</evidence>
<dbReference type="Proteomes" id="UP000478546">
    <property type="component" value="Unassembled WGS sequence"/>
</dbReference>
<feature type="domain" description="Response regulatory" evidence="8">
    <location>
        <begin position="9"/>
        <end position="126"/>
    </location>
</feature>
<dbReference type="SUPFAM" id="SSF52172">
    <property type="entry name" value="CheY-like"/>
    <property type="match status" value="1"/>
</dbReference>
<dbReference type="GO" id="GO:0005737">
    <property type="term" value="C:cytoplasm"/>
    <property type="evidence" value="ECO:0007669"/>
    <property type="project" value="InterPro"/>
</dbReference>
<feature type="active site" evidence="6">
    <location>
        <position position="302"/>
    </location>
</feature>
<dbReference type="EMBL" id="JAAEAA010000006">
    <property type="protein sequence ID" value="NDK55504.1"/>
    <property type="molecule type" value="Genomic_DNA"/>
</dbReference>
<feature type="domain" description="CheB-type methylesterase" evidence="9">
    <location>
        <begin position="163"/>
        <end position="360"/>
    </location>
</feature>
<dbReference type="InterPro" id="IPR001789">
    <property type="entry name" value="Sig_transdc_resp-reg_receiver"/>
</dbReference>
<dbReference type="SUPFAM" id="SSF52738">
    <property type="entry name" value="Methylesterase CheB, C-terminal domain"/>
    <property type="match status" value="1"/>
</dbReference>
<keyword evidence="2 6" id="KW-0145">Chemotaxis</keyword>
<feature type="active site" evidence="6">
    <location>
        <position position="176"/>
    </location>
</feature>
<dbReference type="CDD" id="cd16432">
    <property type="entry name" value="CheB_Rec"/>
    <property type="match status" value="1"/>
</dbReference>
<evidence type="ECO:0000256" key="7">
    <source>
        <dbReference type="PROSITE-ProRule" id="PRU00169"/>
    </source>
</evidence>
<dbReference type="PROSITE" id="PS50110">
    <property type="entry name" value="RESPONSE_REGULATORY"/>
    <property type="match status" value="1"/>
</dbReference>
<dbReference type="PANTHER" id="PTHR42872">
    <property type="entry name" value="PROTEIN-GLUTAMATE METHYLESTERASE/PROTEIN-GLUTAMINE GLUTAMINASE"/>
    <property type="match status" value="1"/>
</dbReference>
<gene>
    <name evidence="10" type="ORF">GWO68_06210</name>
</gene>
<proteinExistence type="predicted"/>
<evidence type="ECO:0000256" key="1">
    <source>
        <dbReference type="ARBA" id="ARBA00022490"/>
    </source>
</evidence>
<dbReference type="InterPro" id="IPR008248">
    <property type="entry name" value="CheB-like"/>
</dbReference>
<dbReference type="GO" id="GO:0008984">
    <property type="term" value="F:protein-glutamate methylesterase activity"/>
    <property type="evidence" value="ECO:0007669"/>
    <property type="project" value="UniProtKB-EC"/>
</dbReference>
<dbReference type="Gene3D" id="3.40.50.180">
    <property type="entry name" value="Methylesterase CheB, C-terminal domain"/>
    <property type="match status" value="1"/>
</dbReference>
<evidence type="ECO:0000259" key="9">
    <source>
        <dbReference type="PROSITE" id="PS50122"/>
    </source>
</evidence>
<dbReference type="Pfam" id="PF01339">
    <property type="entry name" value="CheB_methylest"/>
    <property type="match status" value="1"/>
</dbReference>
<protein>
    <recommendedName>
        <fullName evidence="4">protein-glutamate methylesterase</fullName>
        <ecNumber evidence="4">3.1.1.61</ecNumber>
    </recommendedName>
</protein>
<comment type="catalytic activity">
    <reaction evidence="5">
        <text>[protein]-L-glutamate 5-O-methyl ester + H2O = L-glutamyl-[protein] + methanol + H(+)</text>
        <dbReference type="Rhea" id="RHEA:23236"/>
        <dbReference type="Rhea" id="RHEA-COMP:10208"/>
        <dbReference type="Rhea" id="RHEA-COMP:10311"/>
        <dbReference type="ChEBI" id="CHEBI:15377"/>
        <dbReference type="ChEBI" id="CHEBI:15378"/>
        <dbReference type="ChEBI" id="CHEBI:17790"/>
        <dbReference type="ChEBI" id="CHEBI:29973"/>
        <dbReference type="ChEBI" id="CHEBI:82795"/>
        <dbReference type="EC" id="3.1.1.61"/>
    </reaction>
</comment>
<accession>A0A6B2H8G6</accession>
<name>A0A6B2H8G6_9BACT</name>
<dbReference type="InterPro" id="IPR035909">
    <property type="entry name" value="CheB_C"/>
</dbReference>
<evidence type="ECO:0000256" key="6">
    <source>
        <dbReference type="PROSITE-ProRule" id="PRU00050"/>
    </source>
</evidence>
<evidence type="ECO:0000256" key="5">
    <source>
        <dbReference type="ARBA" id="ARBA00048267"/>
    </source>
</evidence>
<dbReference type="PANTHER" id="PTHR42872:SF6">
    <property type="entry name" value="PROTEIN-GLUTAMATE METHYLESTERASE_PROTEIN-GLUTAMINE GLUTAMINASE"/>
    <property type="match status" value="1"/>
</dbReference>
<keyword evidence="3 6" id="KW-0378">Hydrolase</keyword>
<organism evidence="10 11">
    <name type="scientific">Pontibacter fetidus</name>
    <dbReference type="NCBI Taxonomy" id="2700082"/>
    <lineage>
        <taxon>Bacteria</taxon>
        <taxon>Pseudomonadati</taxon>
        <taxon>Bacteroidota</taxon>
        <taxon>Cytophagia</taxon>
        <taxon>Cytophagales</taxon>
        <taxon>Hymenobacteraceae</taxon>
        <taxon>Pontibacter</taxon>
    </lineage>
</organism>
<evidence type="ECO:0000313" key="11">
    <source>
        <dbReference type="Proteomes" id="UP000478546"/>
    </source>
</evidence>
<evidence type="ECO:0000256" key="4">
    <source>
        <dbReference type="ARBA" id="ARBA00039140"/>
    </source>
</evidence>
<dbReference type="InterPro" id="IPR000673">
    <property type="entry name" value="Sig_transdc_resp-reg_Me-estase"/>
</dbReference>
<dbReference type="InterPro" id="IPR011006">
    <property type="entry name" value="CheY-like_superfamily"/>
</dbReference>
<evidence type="ECO:0000256" key="3">
    <source>
        <dbReference type="ARBA" id="ARBA00022801"/>
    </source>
</evidence>
<dbReference type="GO" id="GO:0000156">
    <property type="term" value="F:phosphorelay response regulator activity"/>
    <property type="evidence" value="ECO:0007669"/>
    <property type="project" value="InterPro"/>
</dbReference>
<dbReference type="AlphaFoldDB" id="A0A6B2H8G6"/>
<dbReference type="PIRSF" id="PIRSF000876">
    <property type="entry name" value="RR_chemtxs_CheB"/>
    <property type="match status" value="1"/>
</dbReference>
<dbReference type="Gene3D" id="3.40.50.2300">
    <property type="match status" value="1"/>
</dbReference>
<dbReference type="GO" id="GO:0006935">
    <property type="term" value="P:chemotaxis"/>
    <property type="evidence" value="ECO:0007669"/>
    <property type="project" value="UniProtKB-UniRule"/>
</dbReference>
<evidence type="ECO:0000259" key="8">
    <source>
        <dbReference type="PROSITE" id="PS50110"/>
    </source>
</evidence>
<sequence length="370" mass="40192">MLELATDIKVMIADQSSHSRLVLESILNDAEGICVAGFAADGDELLKSLKEQEPHVILVNYDLPKNNRLFTFKRIFSEIPTPIVLMVKREQLTLDLIQETTALGVFAVVLKPENKKYPDYRSIALELVTKVKAVRQTINWDVQQMLAQLQQEVETAKNKAELPAPMVDTVIVIGASTGGTQAIEHIVKHLADDLQASILVAVHLPAGFTKSLAERLQGYTRLTVKEGRQGLLLKPNKLIVAPGGRNMVIQPVMGNAANYKISFSEEIAQTYDKPSVDLLMQSVANSNVKQVLGIILTGMGKDGTIGATTIHKRGGVVVAQDEASSAIFGMAKSVIDSGISHHVLPLSEIPHFINSYVASQNTVSVADDTL</sequence>
<dbReference type="PROSITE" id="PS50122">
    <property type="entry name" value="CHEB"/>
    <property type="match status" value="1"/>
</dbReference>
<dbReference type="Pfam" id="PF00072">
    <property type="entry name" value="Response_reg"/>
    <property type="match status" value="1"/>
</dbReference>
<feature type="active site" evidence="6">
    <location>
        <position position="203"/>
    </location>
</feature>
<dbReference type="EC" id="3.1.1.61" evidence="4"/>
<comment type="caution">
    <text evidence="7">Lacks conserved residue(s) required for the propagation of feature annotation.</text>
</comment>
<keyword evidence="1" id="KW-0963">Cytoplasm</keyword>
<evidence type="ECO:0000313" key="10">
    <source>
        <dbReference type="EMBL" id="NDK55504.1"/>
    </source>
</evidence>